<sequence length="68" mass="7675">MQLTDLPLKQSPFFRSSQCNSSIMTPAPSSMLKIITIIDSESSIFCTKRREWIVKSSSHLSSKPLFNP</sequence>
<reference evidence="1 2" key="1">
    <citation type="submission" date="2013-10" db="EMBL/GenBank/DDBJ databases">
        <authorList>
            <consortium name="International Citrus Genome Consortium"/>
            <person name="Jenkins J."/>
            <person name="Schmutz J."/>
            <person name="Prochnik S."/>
            <person name="Rokhsar D."/>
            <person name="Gmitter F."/>
            <person name="Ollitrault P."/>
            <person name="Machado M."/>
            <person name="Talon M."/>
            <person name="Wincker P."/>
            <person name="Jaillon O."/>
            <person name="Morgante M."/>
        </authorList>
    </citation>
    <scope>NUCLEOTIDE SEQUENCE</scope>
    <source>
        <strain evidence="2">cv. Clemenules</strain>
    </source>
</reference>
<dbReference type="InParanoid" id="V4TT94"/>
<organism evidence="1 2">
    <name type="scientific">Citrus clementina</name>
    <name type="common">Clementine</name>
    <name type="synonym">Citrus deliciosa x Citrus sinensis</name>
    <dbReference type="NCBI Taxonomy" id="85681"/>
    <lineage>
        <taxon>Eukaryota</taxon>
        <taxon>Viridiplantae</taxon>
        <taxon>Streptophyta</taxon>
        <taxon>Embryophyta</taxon>
        <taxon>Tracheophyta</taxon>
        <taxon>Spermatophyta</taxon>
        <taxon>Magnoliopsida</taxon>
        <taxon>eudicotyledons</taxon>
        <taxon>Gunneridae</taxon>
        <taxon>Pentapetalae</taxon>
        <taxon>rosids</taxon>
        <taxon>malvids</taxon>
        <taxon>Sapindales</taxon>
        <taxon>Rutaceae</taxon>
        <taxon>Aurantioideae</taxon>
        <taxon>Citrus</taxon>
    </lineage>
</organism>
<name>V4TT94_CITCL</name>
<dbReference type="Gramene" id="ESR54960">
    <property type="protein sequence ID" value="ESR54960"/>
    <property type="gene ID" value="CICLE_v10023219mg"/>
</dbReference>
<accession>V4TT94</accession>
<protein>
    <submittedName>
        <fullName evidence="1">Uncharacterized protein</fullName>
    </submittedName>
</protein>
<gene>
    <name evidence="1" type="ORF">CICLE_v10023219mg</name>
</gene>
<evidence type="ECO:0000313" key="1">
    <source>
        <dbReference type="EMBL" id="ESR54960.1"/>
    </source>
</evidence>
<dbReference type="Proteomes" id="UP000030687">
    <property type="component" value="Unassembled WGS sequence"/>
</dbReference>
<dbReference type="AlphaFoldDB" id="V4TT94"/>
<evidence type="ECO:0000313" key="2">
    <source>
        <dbReference type="Proteomes" id="UP000030687"/>
    </source>
</evidence>
<dbReference type="KEGG" id="cic:CICLE_v10023219mg"/>
<proteinExistence type="predicted"/>
<keyword evidence="2" id="KW-1185">Reference proteome</keyword>
<dbReference type="EMBL" id="KI536661">
    <property type="protein sequence ID" value="ESR54960.1"/>
    <property type="molecule type" value="Genomic_DNA"/>
</dbReference>